<dbReference type="SMART" id="SM00321">
    <property type="entry name" value="WSC"/>
    <property type="match status" value="2"/>
</dbReference>
<name>A0A8H7Y8T6_PSICU</name>
<dbReference type="PROSITE" id="PS51212">
    <property type="entry name" value="WSC"/>
    <property type="match status" value="2"/>
</dbReference>
<feature type="chain" id="PRO_5034153033" description="WSC domain-containing protein" evidence="2">
    <location>
        <begin position="19"/>
        <end position="325"/>
    </location>
</feature>
<accession>A0A8H7Y8T6</accession>
<evidence type="ECO:0000256" key="2">
    <source>
        <dbReference type="SAM" id="SignalP"/>
    </source>
</evidence>
<organism evidence="4">
    <name type="scientific">Psilocybe cubensis</name>
    <name type="common">Psychedelic mushroom</name>
    <name type="synonym">Stropharia cubensis</name>
    <dbReference type="NCBI Taxonomy" id="181762"/>
    <lineage>
        <taxon>Eukaryota</taxon>
        <taxon>Fungi</taxon>
        <taxon>Dikarya</taxon>
        <taxon>Basidiomycota</taxon>
        <taxon>Agaricomycotina</taxon>
        <taxon>Agaricomycetes</taxon>
        <taxon>Agaricomycetidae</taxon>
        <taxon>Agaricales</taxon>
        <taxon>Agaricineae</taxon>
        <taxon>Strophariaceae</taxon>
        <taxon>Psilocybe</taxon>
    </lineage>
</organism>
<dbReference type="AlphaFoldDB" id="A0A8H7Y8T6"/>
<feature type="domain" description="WSC" evidence="3">
    <location>
        <begin position="152"/>
        <end position="248"/>
    </location>
</feature>
<dbReference type="InterPro" id="IPR002889">
    <property type="entry name" value="WSC_carb-bd"/>
</dbReference>
<comment type="caution">
    <text evidence="4">The sequence shown here is derived from an EMBL/GenBank/DDBJ whole genome shotgun (WGS) entry which is preliminary data.</text>
</comment>
<dbReference type="PANTHER" id="PTHR45964:SF5">
    <property type="entry name" value="WSCD FAMILY MEMBER CG9164"/>
    <property type="match status" value="1"/>
</dbReference>
<evidence type="ECO:0000259" key="3">
    <source>
        <dbReference type="PROSITE" id="PS51212"/>
    </source>
</evidence>
<dbReference type="InterPro" id="IPR051589">
    <property type="entry name" value="Sialate-O-sulfotransferase"/>
</dbReference>
<dbReference type="OrthoDB" id="5985073at2759"/>
<keyword evidence="2" id="KW-0732">Signal</keyword>
<feature type="signal peptide" evidence="2">
    <location>
        <begin position="1"/>
        <end position="18"/>
    </location>
</feature>
<reference evidence="4" key="1">
    <citation type="submission" date="2021-02" db="EMBL/GenBank/DDBJ databases">
        <title>Psilocybe cubensis genome.</title>
        <authorList>
            <person name="Mckernan K.J."/>
            <person name="Crawford S."/>
            <person name="Trippe A."/>
            <person name="Kane L.T."/>
            <person name="Mclaughlin S."/>
        </authorList>
    </citation>
    <scope>NUCLEOTIDE SEQUENCE [LARGE SCALE GENOMIC DNA]</scope>
    <source>
        <strain evidence="4">MGC-MH-2018</strain>
    </source>
</reference>
<protein>
    <recommendedName>
        <fullName evidence="3">WSC domain-containing protein</fullName>
    </recommendedName>
</protein>
<gene>
    <name evidence="4" type="ORF">JR316_000065</name>
</gene>
<sequence length="325" mass="33368">MSLSSFVFLATVLSSSFALPSDLNSRQTAAAPNPNAPLPGWTFVGCFTDAVPQQRTLQEHNIVNPGMTPALCTEFCGNFSTPLNFAGTEFTDECYCDFNIQGTAVKVNDTQCNFPCGGDSTIDCGGASLISVYQNSNTGVGPIPTNKAKVGNFVFSGCFKDVVGTSQRTLIQSIPIPGVTIERCTTACGASGFTMAGLEFGQECWCGNQFNPLAGNVTAALTDCSRACEADHTELCGAANRLSVYTVPPVVSSSSAAVPHSSSSTSVAPTVSASTVAISSISAAPTSTSVKTGTTVTATASTVVIPITSILSSPIPISSIVPKLP</sequence>
<evidence type="ECO:0000256" key="1">
    <source>
        <dbReference type="ARBA" id="ARBA00022737"/>
    </source>
</evidence>
<feature type="domain" description="WSC" evidence="3">
    <location>
        <begin position="40"/>
        <end position="136"/>
    </location>
</feature>
<dbReference type="EMBL" id="JAFIQS010000001">
    <property type="protein sequence ID" value="KAG5173409.1"/>
    <property type="molecule type" value="Genomic_DNA"/>
</dbReference>
<proteinExistence type="predicted"/>
<dbReference type="Pfam" id="PF01822">
    <property type="entry name" value="WSC"/>
    <property type="match status" value="2"/>
</dbReference>
<keyword evidence="1" id="KW-0677">Repeat</keyword>
<evidence type="ECO:0000313" key="4">
    <source>
        <dbReference type="EMBL" id="KAG5173409.1"/>
    </source>
</evidence>
<dbReference type="PANTHER" id="PTHR45964">
    <property type="entry name" value="WSCD FAMILY MEMBER CG9164"/>
    <property type="match status" value="1"/>
</dbReference>